<dbReference type="InterPro" id="IPR001128">
    <property type="entry name" value="Cyt_P450"/>
</dbReference>
<evidence type="ECO:0000313" key="16">
    <source>
        <dbReference type="EMBL" id="CAI5764459.1"/>
    </source>
</evidence>
<evidence type="ECO:0000256" key="4">
    <source>
        <dbReference type="ARBA" id="ARBA00010617"/>
    </source>
</evidence>
<dbReference type="AlphaFoldDB" id="A0AA35JSU9"/>
<protein>
    <recommendedName>
        <fullName evidence="5">unspecific monooxygenase</fullName>
        <ecNumber evidence="5">1.14.14.1</ecNumber>
    </recommendedName>
</protein>
<dbReference type="GO" id="GO:0016712">
    <property type="term" value="F:oxidoreductase activity, acting on paired donors, with incorporation or reduction of molecular oxygen, reduced flavin or flavoprotein as one donor, and incorporation of one atom of oxygen"/>
    <property type="evidence" value="ECO:0007669"/>
    <property type="project" value="UniProtKB-EC"/>
</dbReference>
<evidence type="ECO:0000256" key="9">
    <source>
        <dbReference type="ARBA" id="ARBA00022848"/>
    </source>
</evidence>
<dbReference type="EC" id="1.14.14.1" evidence="5"/>
<dbReference type="Pfam" id="PF00067">
    <property type="entry name" value="p450"/>
    <property type="match status" value="1"/>
</dbReference>
<dbReference type="InterPro" id="IPR050182">
    <property type="entry name" value="Cytochrome_P450_fam2"/>
</dbReference>
<proteinExistence type="inferred from homology"/>
<dbReference type="PANTHER" id="PTHR24300:SF356">
    <property type="entry name" value="CYTOCHROME P450 2E1"/>
    <property type="match status" value="1"/>
</dbReference>
<reference evidence="16" key="1">
    <citation type="submission" date="2022-12" db="EMBL/GenBank/DDBJ databases">
        <authorList>
            <person name="Alioto T."/>
            <person name="Alioto T."/>
            <person name="Gomez Garrido J."/>
        </authorList>
    </citation>
    <scope>NUCLEOTIDE SEQUENCE</scope>
</reference>
<organism evidence="16 17">
    <name type="scientific">Podarcis lilfordi</name>
    <name type="common">Lilford's wall lizard</name>
    <dbReference type="NCBI Taxonomy" id="74358"/>
    <lineage>
        <taxon>Eukaryota</taxon>
        <taxon>Metazoa</taxon>
        <taxon>Chordata</taxon>
        <taxon>Craniata</taxon>
        <taxon>Vertebrata</taxon>
        <taxon>Euteleostomi</taxon>
        <taxon>Lepidosauria</taxon>
        <taxon>Squamata</taxon>
        <taxon>Bifurcata</taxon>
        <taxon>Unidentata</taxon>
        <taxon>Episquamata</taxon>
        <taxon>Laterata</taxon>
        <taxon>Lacertibaenia</taxon>
        <taxon>Lacertidae</taxon>
        <taxon>Podarcis</taxon>
    </lineage>
</organism>
<dbReference type="CDD" id="cd09272">
    <property type="entry name" value="RNase_HI_RT_Ty1"/>
    <property type="match status" value="1"/>
</dbReference>
<dbReference type="InterPro" id="IPR017972">
    <property type="entry name" value="Cyt_P450_CS"/>
</dbReference>
<keyword evidence="11 14" id="KW-0408">Iron</keyword>
<evidence type="ECO:0000256" key="7">
    <source>
        <dbReference type="ARBA" id="ARBA00022723"/>
    </source>
</evidence>
<feature type="binding site" description="axial binding residue" evidence="14">
    <location>
        <position position="364"/>
    </location>
    <ligand>
        <name>heme</name>
        <dbReference type="ChEBI" id="CHEBI:30413"/>
    </ligand>
    <ligandPart>
        <name>Fe</name>
        <dbReference type="ChEBI" id="CHEBI:18248"/>
    </ligandPart>
</feature>
<dbReference type="PRINTS" id="PR00463">
    <property type="entry name" value="EP450I"/>
</dbReference>
<keyword evidence="9" id="KW-0492">Microsome</keyword>
<dbReference type="FunFam" id="1.10.630.10:FF:000238">
    <property type="entry name" value="Cytochrome P450 2A6"/>
    <property type="match status" value="1"/>
</dbReference>
<keyword evidence="7 14" id="KW-0479">Metal-binding</keyword>
<dbReference type="PRINTS" id="PR00385">
    <property type="entry name" value="P450"/>
</dbReference>
<evidence type="ECO:0000256" key="6">
    <source>
        <dbReference type="ARBA" id="ARBA00022617"/>
    </source>
</evidence>
<evidence type="ECO:0000256" key="11">
    <source>
        <dbReference type="ARBA" id="ARBA00023004"/>
    </source>
</evidence>
<dbReference type="EMBL" id="OX395126">
    <property type="protein sequence ID" value="CAI5764459.1"/>
    <property type="molecule type" value="Genomic_DNA"/>
</dbReference>
<evidence type="ECO:0000256" key="2">
    <source>
        <dbReference type="ARBA" id="ARBA00004174"/>
    </source>
</evidence>
<evidence type="ECO:0000256" key="8">
    <source>
        <dbReference type="ARBA" id="ARBA00022824"/>
    </source>
</evidence>
<comment type="cofactor">
    <cofactor evidence="1 14">
        <name>heme</name>
        <dbReference type="ChEBI" id="CHEBI:30413"/>
    </cofactor>
</comment>
<evidence type="ECO:0000256" key="15">
    <source>
        <dbReference type="RuleBase" id="RU000461"/>
    </source>
</evidence>
<evidence type="ECO:0000256" key="1">
    <source>
        <dbReference type="ARBA" id="ARBA00001971"/>
    </source>
</evidence>
<dbReference type="InterPro" id="IPR036396">
    <property type="entry name" value="Cyt_P450_sf"/>
</dbReference>
<evidence type="ECO:0000256" key="14">
    <source>
        <dbReference type="PIRSR" id="PIRSR602401-1"/>
    </source>
</evidence>
<keyword evidence="12 15" id="KW-0503">Monooxygenase</keyword>
<evidence type="ECO:0000256" key="3">
    <source>
        <dbReference type="ARBA" id="ARBA00004406"/>
    </source>
</evidence>
<keyword evidence="13" id="KW-0472">Membrane</keyword>
<evidence type="ECO:0000256" key="13">
    <source>
        <dbReference type="ARBA" id="ARBA00023136"/>
    </source>
</evidence>
<dbReference type="GO" id="GO:0008392">
    <property type="term" value="F:arachidonate epoxygenase activity"/>
    <property type="evidence" value="ECO:0007669"/>
    <property type="project" value="TreeGrafter"/>
</dbReference>
<name>A0AA35JSU9_9SAUR</name>
<dbReference type="PROSITE" id="PS00086">
    <property type="entry name" value="CYTOCHROME_P450"/>
    <property type="match status" value="1"/>
</dbReference>
<dbReference type="Gene3D" id="1.10.630.10">
    <property type="entry name" value="Cytochrome P450"/>
    <property type="match status" value="1"/>
</dbReference>
<dbReference type="GO" id="GO:0020037">
    <property type="term" value="F:heme binding"/>
    <property type="evidence" value="ECO:0007669"/>
    <property type="project" value="InterPro"/>
</dbReference>
<keyword evidence="10 15" id="KW-0560">Oxidoreductase</keyword>
<accession>A0AA35JSU9</accession>
<dbReference type="SUPFAM" id="SSF48264">
    <property type="entry name" value="Cytochrome P450"/>
    <property type="match status" value="1"/>
</dbReference>
<comment type="subcellular location">
    <subcellularLocation>
        <location evidence="3">Endoplasmic reticulum membrane</location>
        <topology evidence="3">Peripheral membrane protein</topology>
    </subcellularLocation>
    <subcellularLocation>
        <location evidence="2">Microsome membrane</location>
        <topology evidence="2">Peripheral membrane protein</topology>
    </subcellularLocation>
</comment>
<comment type="similarity">
    <text evidence="4 15">Belongs to the cytochrome P450 family.</text>
</comment>
<keyword evidence="17" id="KW-1185">Reference proteome</keyword>
<evidence type="ECO:0000256" key="12">
    <source>
        <dbReference type="ARBA" id="ARBA00023033"/>
    </source>
</evidence>
<dbReference type="GO" id="GO:0005789">
    <property type="term" value="C:endoplasmic reticulum membrane"/>
    <property type="evidence" value="ECO:0007669"/>
    <property type="project" value="UniProtKB-SubCell"/>
</dbReference>
<keyword evidence="6 14" id="KW-0349">Heme</keyword>
<dbReference type="GO" id="GO:0005506">
    <property type="term" value="F:iron ion binding"/>
    <property type="evidence" value="ECO:0007669"/>
    <property type="project" value="InterPro"/>
</dbReference>
<dbReference type="InterPro" id="IPR002401">
    <property type="entry name" value="Cyt_P450_E_grp-I"/>
</dbReference>
<dbReference type="Proteomes" id="UP001178461">
    <property type="component" value="Chromosome 1"/>
</dbReference>
<dbReference type="PANTHER" id="PTHR24300">
    <property type="entry name" value="CYTOCHROME P450 508A4-RELATED"/>
    <property type="match status" value="1"/>
</dbReference>
<dbReference type="GO" id="GO:0006805">
    <property type="term" value="P:xenobiotic metabolic process"/>
    <property type="evidence" value="ECO:0007669"/>
    <property type="project" value="TreeGrafter"/>
</dbReference>
<sequence>MLSQRSADPAQRDWVALKRILRYLKGTKDYKLMLDTGYDQQVYAYADASWGDRENGKSTTGYAIYIGNALVQWKSQKQTFVATSTCETEYSAISECVSQIEWFACLTKELGIPSEMPITVLSDNMAAQQLANQQNFKSKSKHIAIRYGNVKNALERNVLKLYNLFPSLMKCIPGPHRKVLKNNLAIRELVLEEVEEHKPTLDPSSPRDFIDCFLMKMDQEKGNSASHFTTENLAISTVDLFGAGTENTSTTLRYGFMILLKYPEIQEKVHEEIDRVIDAVIHEIQRFISIAPLSGPHAVLKDTPFRQYVIPKGTTIYPSLTSVLHDSKEFPNPKEFDPGHFLHKDGTFRKSDYFMPFSAGKRICVGEGLARMEIFLFLTTILQNFTLKSIIDPKEIDLKPVLSGVTNCPRPYQLCIVPQ</sequence>
<dbReference type="GO" id="GO:0019373">
    <property type="term" value="P:epoxygenase P450 pathway"/>
    <property type="evidence" value="ECO:0007669"/>
    <property type="project" value="TreeGrafter"/>
</dbReference>
<evidence type="ECO:0000256" key="5">
    <source>
        <dbReference type="ARBA" id="ARBA00012109"/>
    </source>
</evidence>
<evidence type="ECO:0000313" key="17">
    <source>
        <dbReference type="Proteomes" id="UP001178461"/>
    </source>
</evidence>
<gene>
    <name evidence="16" type="ORF">PODLI_1B029847</name>
</gene>
<evidence type="ECO:0000256" key="10">
    <source>
        <dbReference type="ARBA" id="ARBA00023002"/>
    </source>
</evidence>
<keyword evidence="8" id="KW-0256">Endoplasmic reticulum</keyword>